<dbReference type="SUPFAM" id="SSF52058">
    <property type="entry name" value="L domain-like"/>
    <property type="match status" value="1"/>
</dbReference>
<dbReference type="PRINTS" id="PR00364">
    <property type="entry name" value="DISEASERSIST"/>
</dbReference>
<dbReference type="GO" id="GO:0043531">
    <property type="term" value="F:ADP binding"/>
    <property type="evidence" value="ECO:0007669"/>
    <property type="project" value="InterPro"/>
</dbReference>
<feature type="domain" description="NB-ARC" evidence="6">
    <location>
        <begin position="187"/>
        <end position="341"/>
    </location>
</feature>
<dbReference type="Pfam" id="PF00931">
    <property type="entry name" value="NB-ARC"/>
    <property type="match status" value="1"/>
</dbReference>
<evidence type="ECO:0000313" key="11">
    <source>
        <dbReference type="Proteomes" id="UP001163823"/>
    </source>
</evidence>
<dbReference type="Proteomes" id="UP001163823">
    <property type="component" value="Chromosome 1"/>
</dbReference>
<dbReference type="FunFam" id="3.40.50.300:FF:001091">
    <property type="entry name" value="Probable disease resistance protein At1g61300"/>
    <property type="match status" value="1"/>
</dbReference>
<dbReference type="Gene3D" id="3.80.10.10">
    <property type="entry name" value="Ribonuclease Inhibitor"/>
    <property type="match status" value="2"/>
</dbReference>
<dbReference type="GO" id="GO:0051707">
    <property type="term" value="P:response to other organism"/>
    <property type="evidence" value="ECO:0007669"/>
    <property type="project" value="UniProtKB-ARBA"/>
</dbReference>
<dbReference type="InterPro" id="IPR058922">
    <property type="entry name" value="WHD_DRP"/>
</dbReference>
<dbReference type="Gene3D" id="1.10.10.10">
    <property type="entry name" value="Winged helix-like DNA-binding domain superfamily/Winged helix DNA-binding domain"/>
    <property type="match status" value="1"/>
</dbReference>
<evidence type="ECO:0000256" key="2">
    <source>
        <dbReference type="ARBA" id="ARBA00022737"/>
    </source>
</evidence>
<name>A0AAD7VND9_QUISA</name>
<dbReference type="Pfam" id="PF25019">
    <property type="entry name" value="LRR_R13L1-DRL21"/>
    <property type="match status" value="1"/>
</dbReference>
<dbReference type="SUPFAM" id="SSF52540">
    <property type="entry name" value="P-loop containing nucleoside triphosphate hydrolases"/>
    <property type="match status" value="1"/>
</dbReference>
<dbReference type="Pfam" id="PF23559">
    <property type="entry name" value="WHD_DRP"/>
    <property type="match status" value="1"/>
</dbReference>
<evidence type="ECO:0000256" key="3">
    <source>
        <dbReference type="ARBA" id="ARBA00022741"/>
    </source>
</evidence>
<dbReference type="InterPro" id="IPR036388">
    <property type="entry name" value="WH-like_DNA-bd_sf"/>
</dbReference>
<feature type="domain" description="Disease resistance N-terminal" evidence="7">
    <location>
        <begin position="10"/>
        <end position="100"/>
    </location>
</feature>
<dbReference type="FunFam" id="1.10.10.10:FF:000322">
    <property type="entry name" value="Probable disease resistance protein At1g63360"/>
    <property type="match status" value="1"/>
</dbReference>
<evidence type="ECO:0000256" key="5">
    <source>
        <dbReference type="ARBA" id="ARBA00022840"/>
    </source>
</evidence>
<dbReference type="InterPro" id="IPR041118">
    <property type="entry name" value="Rx_N"/>
</dbReference>
<evidence type="ECO:0000259" key="9">
    <source>
        <dbReference type="Pfam" id="PF25019"/>
    </source>
</evidence>
<feature type="domain" description="Disease resistance protein winged helix" evidence="8">
    <location>
        <begin position="427"/>
        <end position="499"/>
    </location>
</feature>
<keyword evidence="3" id="KW-0547">Nucleotide-binding</keyword>
<evidence type="ECO:0000313" key="10">
    <source>
        <dbReference type="EMBL" id="KAJ7982237.1"/>
    </source>
</evidence>
<feature type="domain" description="R13L1/DRL21-like LRR repeat region" evidence="9">
    <location>
        <begin position="691"/>
        <end position="816"/>
    </location>
</feature>
<dbReference type="Gene3D" id="1.10.8.430">
    <property type="entry name" value="Helical domain of apoptotic protease-activating factors"/>
    <property type="match status" value="1"/>
</dbReference>
<dbReference type="InterPro" id="IPR042197">
    <property type="entry name" value="Apaf_helical"/>
</dbReference>
<evidence type="ECO:0000259" key="8">
    <source>
        <dbReference type="Pfam" id="PF23559"/>
    </source>
</evidence>
<keyword evidence="1" id="KW-0433">Leucine-rich repeat</keyword>
<dbReference type="InterPro" id="IPR056789">
    <property type="entry name" value="LRR_R13L1-DRL21"/>
</dbReference>
<keyword evidence="5" id="KW-0067">ATP-binding</keyword>
<reference evidence="10 11" key="1">
    <citation type="journal article" date="2023" name="Science">
        <title>Elucidation of the pathway for biosynthesis of saponin adjuvants from the soapbark tree.</title>
        <authorList>
            <person name="Reed J."/>
            <person name="Orme A."/>
            <person name="El-Demerdash A."/>
            <person name="Owen C."/>
            <person name="Martin L.B.B."/>
            <person name="Misra R.C."/>
            <person name="Kikuchi S."/>
            <person name="Rejzek M."/>
            <person name="Martin A.C."/>
            <person name="Harkess A."/>
            <person name="Leebens-Mack J."/>
            <person name="Louveau T."/>
            <person name="Stephenson M.J."/>
            <person name="Osbourn A."/>
        </authorList>
    </citation>
    <scope>NUCLEOTIDE SEQUENCE [LARGE SCALE GENOMIC DNA]</scope>
    <source>
        <strain evidence="10">S10</strain>
    </source>
</reference>
<dbReference type="PANTHER" id="PTHR36766:SF38">
    <property type="entry name" value="DISEASE RESISTANCE PROTEIN RGA3"/>
    <property type="match status" value="1"/>
</dbReference>
<evidence type="ECO:0000256" key="4">
    <source>
        <dbReference type="ARBA" id="ARBA00022821"/>
    </source>
</evidence>
<dbReference type="EMBL" id="JARAOO010000001">
    <property type="protein sequence ID" value="KAJ7982237.1"/>
    <property type="molecule type" value="Genomic_DNA"/>
</dbReference>
<dbReference type="InterPro" id="IPR002182">
    <property type="entry name" value="NB-ARC"/>
</dbReference>
<dbReference type="Gene3D" id="1.20.5.4130">
    <property type="match status" value="1"/>
</dbReference>
<gene>
    <name evidence="10" type="ORF">O6P43_001382</name>
</gene>
<accession>A0AAD7VND9</accession>
<evidence type="ECO:0000259" key="7">
    <source>
        <dbReference type="Pfam" id="PF18052"/>
    </source>
</evidence>
<dbReference type="PANTHER" id="PTHR36766">
    <property type="entry name" value="PLANT BROAD-SPECTRUM MILDEW RESISTANCE PROTEIN RPW8"/>
    <property type="match status" value="1"/>
</dbReference>
<dbReference type="KEGG" id="qsa:O6P43_001382"/>
<sequence>MAETILFGLVDKMIWRLGSSVVQQLGIVWNVTDELERIQSTVSTIKAVVMDAEEQGATNHAVKHWLEKLKDAVDDADDLLDDFSTEALRREIMASEKKKSNKVRNFFSKSNPVMHDFKMGHRIKNIRKRLDDIAEDRLKFNFTGLTTVTRFKNREREQTYSFVREEEVIGREEEKADLIKLLRDTTVEDNVSVIPIVGIGGLGKTTLAQLVYNDASIQNHFELKIWVCVSDDDFDVKNIVGKIVEDNKNREMEKLQQDLRAKIMGKRYLLVLDDVWDKNLSRERWLKLKTLLLDGAKGTKVIVTSRSEKVAKITGTAATFHLQGLDERKSWILFSSLAFAKGEEPKNQEDLVAIGKEIVKKCSGVPLAIRSIGSLLYGKSSENDWLYFKENDLAKMNPEDNNIIPILQLSYDHLPYDLKNCFAYCSIFPKDYIIEKNTLIQLWMAQGFIQPLDEKRSLEDVGDEYFMNLYWRSFFQDVKRDMYGDISECKMHDLIHDLAQYVAGNECSDIAGQERKNISNRTRHVSLGHELPSRWKVPTWFVKANKLRTFLLCTSYFVDWEVLDCDSLISSFKFLRTLDLHSSWNKALPNSIGLLKHLRYLDLSCNDEIEILPTSITSLHNLQTLKLSFCGNLRELPTDIFAKLISLRHLGLNGCDKLTYVPYGLGRLTSFRTLTTFVVADVNNVSSSCGLSELSQLNNLSGSLEVRGLQYNTEEGKVAELQDKRLLNSLTLNWDRSFDTPPNAVVAAKDELLFEGLQPHPKIKSLIVRWFGGVKFSAWLSSLSNLVHIGITYCSELQHLPPLHQLPHLEHLELSNLRSLEYVDSRDNESDWSSSSSSSSSPLFFPSLKRLELRDMDKLRGWWKWSEVTSEAEYQQMFLPWFPCLSGLWVANCPNLTSLPLYPYIEWLNCLRISVKMLRQLLKPPATTTTADGSQIYTILQSSSSSSSHHSPFSRLRYLFINGMEDLENFPDELLPSLTTLQDLFINDCNNLASLPEWIGKLPLQQIYISRCCKLTSLPEGMRDIKSLRTLWITGSSSQIKERCKKEEGEDWPKIAHVQYCSIN</sequence>
<proteinExistence type="predicted"/>
<keyword evidence="11" id="KW-1185">Reference proteome</keyword>
<dbReference type="InterPro" id="IPR032675">
    <property type="entry name" value="LRR_dom_sf"/>
</dbReference>
<evidence type="ECO:0000259" key="6">
    <source>
        <dbReference type="Pfam" id="PF00931"/>
    </source>
</evidence>
<organism evidence="10 11">
    <name type="scientific">Quillaja saponaria</name>
    <name type="common">Soap bark tree</name>
    <dbReference type="NCBI Taxonomy" id="32244"/>
    <lineage>
        <taxon>Eukaryota</taxon>
        <taxon>Viridiplantae</taxon>
        <taxon>Streptophyta</taxon>
        <taxon>Embryophyta</taxon>
        <taxon>Tracheophyta</taxon>
        <taxon>Spermatophyta</taxon>
        <taxon>Magnoliopsida</taxon>
        <taxon>eudicotyledons</taxon>
        <taxon>Gunneridae</taxon>
        <taxon>Pentapetalae</taxon>
        <taxon>rosids</taxon>
        <taxon>fabids</taxon>
        <taxon>Fabales</taxon>
        <taxon>Quillajaceae</taxon>
        <taxon>Quillaja</taxon>
    </lineage>
</organism>
<keyword evidence="4" id="KW-0611">Plant defense</keyword>
<dbReference type="GO" id="GO:0005524">
    <property type="term" value="F:ATP binding"/>
    <property type="evidence" value="ECO:0007669"/>
    <property type="project" value="UniProtKB-KW"/>
</dbReference>
<evidence type="ECO:0000256" key="1">
    <source>
        <dbReference type="ARBA" id="ARBA00022614"/>
    </source>
</evidence>
<dbReference type="Pfam" id="PF18052">
    <property type="entry name" value="Rx_N"/>
    <property type="match status" value="1"/>
</dbReference>
<comment type="caution">
    <text evidence="10">The sequence shown here is derived from an EMBL/GenBank/DDBJ whole genome shotgun (WGS) entry which is preliminary data.</text>
</comment>
<dbReference type="Gene3D" id="3.40.50.300">
    <property type="entry name" value="P-loop containing nucleotide triphosphate hydrolases"/>
    <property type="match status" value="1"/>
</dbReference>
<dbReference type="InterPro" id="IPR027417">
    <property type="entry name" value="P-loop_NTPase"/>
</dbReference>
<dbReference type="GO" id="GO:0006952">
    <property type="term" value="P:defense response"/>
    <property type="evidence" value="ECO:0007669"/>
    <property type="project" value="UniProtKB-KW"/>
</dbReference>
<dbReference type="AlphaFoldDB" id="A0AAD7VND9"/>
<protein>
    <submittedName>
        <fullName evidence="10">Disease resistance protein</fullName>
    </submittedName>
</protein>
<keyword evidence="2" id="KW-0677">Repeat</keyword>